<reference evidence="8" key="1">
    <citation type="submission" date="2016-06" db="UniProtKB">
        <authorList>
            <consortium name="WormBaseParasite"/>
        </authorList>
    </citation>
    <scope>IDENTIFICATION</scope>
</reference>
<dbReference type="PROSITE" id="PS00028">
    <property type="entry name" value="ZINC_FINGER_C2H2_1"/>
    <property type="match status" value="2"/>
</dbReference>
<proteinExistence type="predicted"/>
<accession>A0A183U3B4</accession>
<dbReference type="PANTHER" id="PTHR24379:SF121">
    <property type="entry name" value="C2H2-TYPE DOMAIN-CONTAINING PROTEIN"/>
    <property type="match status" value="1"/>
</dbReference>
<dbReference type="PANTHER" id="PTHR24379">
    <property type="entry name" value="KRAB AND ZINC FINGER DOMAIN-CONTAINING"/>
    <property type="match status" value="1"/>
</dbReference>
<dbReference type="SMART" id="SM00355">
    <property type="entry name" value="ZnF_C2H2"/>
    <property type="match status" value="2"/>
</dbReference>
<dbReference type="SUPFAM" id="SSF57667">
    <property type="entry name" value="beta-beta-alpha zinc fingers"/>
    <property type="match status" value="2"/>
</dbReference>
<dbReference type="InterPro" id="IPR036236">
    <property type="entry name" value="Znf_C2H2_sf"/>
</dbReference>
<keyword evidence="7" id="KW-1185">Reference proteome</keyword>
<evidence type="ECO:0000313" key="8">
    <source>
        <dbReference type="WBParaSite" id="TCNE_0000298401-mRNA-1"/>
    </source>
</evidence>
<feature type="domain" description="C2H2-type" evidence="6">
    <location>
        <begin position="91"/>
        <end position="118"/>
    </location>
</feature>
<evidence type="ECO:0000256" key="4">
    <source>
        <dbReference type="ARBA" id="ARBA00022833"/>
    </source>
</evidence>
<evidence type="ECO:0000256" key="5">
    <source>
        <dbReference type="PROSITE-ProRule" id="PRU00042"/>
    </source>
</evidence>
<evidence type="ECO:0000313" key="7">
    <source>
        <dbReference type="Proteomes" id="UP000050794"/>
    </source>
</evidence>
<dbReference type="Proteomes" id="UP000050794">
    <property type="component" value="Unassembled WGS sequence"/>
</dbReference>
<dbReference type="AlphaFoldDB" id="A0A183U3B4"/>
<sequence length="140" mass="16492">LKFPDEFTHLNCNESMREIVHHSLPSRPLPPPPPPPRIPLPFAQHQDWLAIFFQCLPLQLFQCRKCRVQFPSREYLSRHTAYHTEVEVLAYKCALCPQRFSAEHALKVHVQLHSAESNFKCRQCTANFRSSIILYFFLFL</sequence>
<feature type="domain" description="C2H2-type" evidence="6">
    <location>
        <begin position="61"/>
        <end position="88"/>
    </location>
</feature>
<evidence type="ECO:0000256" key="1">
    <source>
        <dbReference type="ARBA" id="ARBA00022723"/>
    </source>
</evidence>
<keyword evidence="2" id="KW-0677">Repeat</keyword>
<keyword evidence="1" id="KW-0479">Metal-binding</keyword>
<evidence type="ECO:0000259" key="6">
    <source>
        <dbReference type="PROSITE" id="PS50157"/>
    </source>
</evidence>
<keyword evidence="4" id="KW-0862">Zinc</keyword>
<dbReference type="InterPro" id="IPR013087">
    <property type="entry name" value="Znf_C2H2_type"/>
</dbReference>
<dbReference type="GO" id="GO:0008270">
    <property type="term" value="F:zinc ion binding"/>
    <property type="evidence" value="ECO:0007669"/>
    <property type="project" value="UniProtKB-KW"/>
</dbReference>
<organism evidence="7 8">
    <name type="scientific">Toxocara canis</name>
    <name type="common">Canine roundworm</name>
    <dbReference type="NCBI Taxonomy" id="6265"/>
    <lineage>
        <taxon>Eukaryota</taxon>
        <taxon>Metazoa</taxon>
        <taxon>Ecdysozoa</taxon>
        <taxon>Nematoda</taxon>
        <taxon>Chromadorea</taxon>
        <taxon>Rhabditida</taxon>
        <taxon>Spirurina</taxon>
        <taxon>Ascaridomorpha</taxon>
        <taxon>Ascaridoidea</taxon>
        <taxon>Toxocaridae</taxon>
        <taxon>Toxocara</taxon>
    </lineage>
</organism>
<dbReference type="Gene3D" id="3.30.160.60">
    <property type="entry name" value="Classic Zinc Finger"/>
    <property type="match status" value="1"/>
</dbReference>
<keyword evidence="3 5" id="KW-0863">Zinc-finger</keyword>
<name>A0A183U3B4_TOXCA</name>
<protein>
    <submittedName>
        <fullName evidence="8">Zinc finger protein</fullName>
    </submittedName>
</protein>
<dbReference type="Pfam" id="PF00096">
    <property type="entry name" value="zf-C2H2"/>
    <property type="match status" value="1"/>
</dbReference>
<dbReference type="WBParaSite" id="TCNE_0000298401-mRNA-1">
    <property type="protein sequence ID" value="TCNE_0000298401-mRNA-1"/>
    <property type="gene ID" value="TCNE_0000298401"/>
</dbReference>
<evidence type="ECO:0000256" key="3">
    <source>
        <dbReference type="ARBA" id="ARBA00022771"/>
    </source>
</evidence>
<evidence type="ECO:0000256" key="2">
    <source>
        <dbReference type="ARBA" id="ARBA00022737"/>
    </source>
</evidence>
<dbReference type="PROSITE" id="PS50157">
    <property type="entry name" value="ZINC_FINGER_C2H2_2"/>
    <property type="match status" value="2"/>
</dbReference>